<dbReference type="STRING" id="425514.SAMN05443550_101319"/>
<keyword evidence="3" id="KW-1185">Reference proteome</keyword>
<dbReference type="RefSeq" id="WP_090554484.1">
    <property type="nucleotide sequence ID" value="NZ_FNRA01000001.1"/>
</dbReference>
<feature type="signal peptide" evidence="1">
    <location>
        <begin position="1"/>
        <end position="21"/>
    </location>
</feature>
<accession>A0A1H3WPV2</accession>
<dbReference type="OrthoDB" id="637707at2"/>
<dbReference type="AlphaFoldDB" id="A0A1H3WPV2"/>
<dbReference type="InterPro" id="IPR025345">
    <property type="entry name" value="DUF4249"/>
</dbReference>
<dbReference type="PROSITE" id="PS51257">
    <property type="entry name" value="PROKAR_LIPOPROTEIN"/>
    <property type="match status" value="1"/>
</dbReference>
<protein>
    <recommendedName>
        <fullName evidence="4">DUF4249 domain-containing protein</fullName>
    </recommendedName>
</protein>
<name>A0A1H3WPV2_9SPHI</name>
<dbReference type="Proteomes" id="UP000198850">
    <property type="component" value="Unassembled WGS sequence"/>
</dbReference>
<evidence type="ECO:0000313" key="3">
    <source>
        <dbReference type="Proteomes" id="UP000198850"/>
    </source>
</evidence>
<sequence length="270" mass="29711">MLKYKYILYSVFSIGTLLSFASCEKVIDVKLNTSASQVVIEGAITDQAGQQTITISESVPYTSSNEYPPVTGAQVLVTDDNNHSWTFTETKPGTYTFASLKAEAGHKYTMKVVARNTTYSATSTMPSLVKMDSLSIKIITFGGDDIKTVETHFKDPADQVNQYRWVLKVNGVQIKTVYADNDRLTNGNEVTNTLFYDDDDNEKLKTGDVAEVEMQCIDKGVFTYWFTLSQQTQNGPGGGVTPGNPPSNIDNGALGYFSVHTTEKKLITIN</sequence>
<feature type="chain" id="PRO_5011479245" description="DUF4249 domain-containing protein" evidence="1">
    <location>
        <begin position="22"/>
        <end position="270"/>
    </location>
</feature>
<keyword evidence="1" id="KW-0732">Signal</keyword>
<evidence type="ECO:0000313" key="2">
    <source>
        <dbReference type="EMBL" id="SDZ88364.1"/>
    </source>
</evidence>
<dbReference type="EMBL" id="FNRA01000001">
    <property type="protein sequence ID" value="SDZ88364.1"/>
    <property type="molecule type" value="Genomic_DNA"/>
</dbReference>
<proteinExistence type="predicted"/>
<organism evidence="2 3">
    <name type="scientific">Pedobacter hartonius</name>
    <dbReference type="NCBI Taxonomy" id="425514"/>
    <lineage>
        <taxon>Bacteria</taxon>
        <taxon>Pseudomonadati</taxon>
        <taxon>Bacteroidota</taxon>
        <taxon>Sphingobacteriia</taxon>
        <taxon>Sphingobacteriales</taxon>
        <taxon>Sphingobacteriaceae</taxon>
        <taxon>Pedobacter</taxon>
    </lineage>
</organism>
<reference evidence="2 3" key="1">
    <citation type="submission" date="2016-10" db="EMBL/GenBank/DDBJ databases">
        <authorList>
            <person name="de Groot N.N."/>
        </authorList>
    </citation>
    <scope>NUCLEOTIDE SEQUENCE [LARGE SCALE GENOMIC DNA]</scope>
    <source>
        <strain evidence="2 3">DSM 19033</strain>
    </source>
</reference>
<gene>
    <name evidence="2" type="ORF">SAMN05443550_101319</name>
</gene>
<evidence type="ECO:0008006" key="4">
    <source>
        <dbReference type="Google" id="ProtNLM"/>
    </source>
</evidence>
<evidence type="ECO:0000256" key="1">
    <source>
        <dbReference type="SAM" id="SignalP"/>
    </source>
</evidence>
<dbReference type="Pfam" id="PF14054">
    <property type="entry name" value="DUF4249"/>
    <property type="match status" value="1"/>
</dbReference>